<evidence type="ECO:0000313" key="1">
    <source>
        <dbReference type="EMBL" id="KAF2657016.1"/>
    </source>
</evidence>
<proteinExistence type="predicted"/>
<protein>
    <submittedName>
        <fullName evidence="1">Uncharacterized protein</fullName>
    </submittedName>
</protein>
<sequence length="339" mass="38911">MSNRVSIDDSPCVGGFWDAHTPSPQSPRVHWTPGNDLLSGYPLLEYDCCIERRKVNSTLRAYLSAQASVPAAPPTYAIRTRRYTSLIDKIVEPMRNNAVFYPPYRSLASDERQLIEAYKVGGLTAASKASACLSELRPPVRALAFYSYFAFRVAFWDQSFCIDHPFWARHKNNWTPFASPIEPGLRQSIAELIEPGLADLRKSELGRYFEVPVDEKLSQSGDEMYEHTLKTLIIQHLSNSRTGPGFLETGSGFDYDLKDTGVYSTYEYLNRLVKKFNGVNDVPSCEKVKRWVRRLIWLYWRWRLQGGKLSSEEWDGRYADMNCFALEYMCSNWTSMDLP</sequence>
<gene>
    <name evidence="1" type="ORF">K491DRAFT_714915</name>
</gene>
<dbReference type="Proteomes" id="UP000799324">
    <property type="component" value="Unassembled WGS sequence"/>
</dbReference>
<name>A0A6A6TB24_9PLEO</name>
<accession>A0A6A6TB24</accession>
<dbReference type="EMBL" id="MU004330">
    <property type="protein sequence ID" value="KAF2657016.1"/>
    <property type="molecule type" value="Genomic_DNA"/>
</dbReference>
<keyword evidence="2" id="KW-1185">Reference proteome</keyword>
<evidence type="ECO:0000313" key="2">
    <source>
        <dbReference type="Proteomes" id="UP000799324"/>
    </source>
</evidence>
<reference evidence="1" key="1">
    <citation type="journal article" date="2020" name="Stud. Mycol.">
        <title>101 Dothideomycetes genomes: a test case for predicting lifestyles and emergence of pathogens.</title>
        <authorList>
            <person name="Haridas S."/>
            <person name="Albert R."/>
            <person name="Binder M."/>
            <person name="Bloem J."/>
            <person name="Labutti K."/>
            <person name="Salamov A."/>
            <person name="Andreopoulos B."/>
            <person name="Baker S."/>
            <person name="Barry K."/>
            <person name="Bills G."/>
            <person name="Bluhm B."/>
            <person name="Cannon C."/>
            <person name="Castanera R."/>
            <person name="Culley D."/>
            <person name="Daum C."/>
            <person name="Ezra D."/>
            <person name="Gonzalez J."/>
            <person name="Henrissat B."/>
            <person name="Kuo A."/>
            <person name="Liang C."/>
            <person name="Lipzen A."/>
            <person name="Lutzoni F."/>
            <person name="Magnuson J."/>
            <person name="Mondo S."/>
            <person name="Nolan M."/>
            <person name="Ohm R."/>
            <person name="Pangilinan J."/>
            <person name="Park H.-J."/>
            <person name="Ramirez L."/>
            <person name="Alfaro M."/>
            <person name="Sun H."/>
            <person name="Tritt A."/>
            <person name="Yoshinaga Y."/>
            <person name="Zwiers L.-H."/>
            <person name="Turgeon B."/>
            <person name="Goodwin S."/>
            <person name="Spatafora J."/>
            <person name="Crous P."/>
            <person name="Grigoriev I."/>
        </authorList>
    </citation>
    <scope>NUCLEOTIDE SEQUENCE</scope>
    <source>
        <strain evidence="1">CBS 122681</strain>
    </source>
</reference>
<organism evidence="1 2">
    <name type="scientific">Lophiostoma macrostomum CBS 122681</name>
    <dbReference type="NCBI Taxonomy" id="1314788"/>
    <lineage>
        <taxon>Eukaryota</taxon>
        <taxon>Fungi</taxon>
        <taxon>Dikarya</taxon>
        <taxon>Ascomycota</taxon>
        <taxon>Pezizomycotina</taxon>
        <taxon>Dothideomycetes</taxon>
        <taxon>Pleosporomycetidae</taxon>
        <taxon>Pleosporales</taxon>
        <taxon>Lophiostomataceae</taxon>
        <taxon>Lophiostoma</taxon>
    </lineage>
</organism>
<dbReference type="AlphaFoldDB" id="A0A6A6TB24"/>